<evidence type="ECO:0000259" key="2">
    <source>
        <dbReference type="PROSITE" id="PS51886"/>
    </source>
</evidence>
<dbReference type="Proteomes" id="UP000789739">
    <property type="component" value="Unassembled WGS sequence"/>
</dbReference>
<name>A0A9N9F5B9_9GLOM</name>
<dbReference type="Pfam" id="PF00651">
    <property type="entry name" value="BTB"/>
    <property type="match status" value="1"/>
</dbReference>
<dbReference type="InterPro" id="IPR000210">
    <property type="entry name" value="BTB/POZ_dom"/>
</dbReference>
<gene>
    <name evidence="3" type="ORF">PBRASI_LOCUS3099</name>
</gene>
<dbReference type="SMART" id="SM00225">
    <property type="entry name" value="BTB"/>
    <property type="match status" value="1"/>
</dbReference>
<dbReference type="PANTHER" id="PTHR24410:SF23">
    <property type="entry name" value="BTB DOMAIN-CONTAINING PROTEIN-RELATED"/>
    <property type="match status" value="1"/>
</dbReference>
<dbReference type="EMBL" id="CAJVPI010000266">
    <property type="protein sequence ID" value="CAG8510756.1"/>
    <property type="molecule type" value="Genomic_DNA"/>
</dbReference>
<dbReference type="AlphaFoldDB" id="A0A9N9F5B9"/>
<reference evidence="3" key="1">
    <citation type="submission" date="2021-06" db="EMBL/GenBank/DDBJ databases">
        <authorList>
            <person name="Kallberg Y."/>
            <person name="Tangrot J."/>
            <person name="Rosling A."/>
        </authorList>
    </citation>
    <scope>NUCLEOTIDE SEQUENCE</scope>
    <source>
        <strain evidence="3">BR232B</strain>
    </source>
</reference>
<dbReference type="PROSITE" id="PS51886">
    <property type="entry name" value="TLDC"/>
    <property type="match status" value="1"/>
</dbReference>
<dbReference type="Pfam" id="PF07707">
    <property type="entry name" value="BACK"/>
    <property type="match status" value="1"/>
</dbReference>
<evidence type="ECO:0000313" key="3">
    <source>
        <dbReference type="EMBL" id="CAG8510756.1"/>
    </source>
</evidence>
<dbReference type="Gene3D" id="3.30.710.10">
    <property type="entry name" value="Potassium Channel Kv1.1, Chain A"/>
    <property type="match status" value="1"/>
</dbReference>
<dbReference type="Gene3D" id="1.25.40.420">
    <property type="match status" value="1"/>
</dbReference>
<sequence length="474" mass="55035">MSFNYSAELVNDLEALLCSSDEYDLIIRCGENDEVEEIGAHSFLLRARCAYFRTALSKKWQERENGIIKFSKPNIAPRIIKIILRYLYTGLFRIDTLPCEDLLKLLIASDELCLSTLFNETESYLIDKRHEWLLQNLVTLVQCSYKFSAFDKLNSFILEAFANNPNVIFKSENFHKLEESILIELLKRDDLCMDEVDIWDCVLKWAFGRTESLEGMTLQQLSNEHWTELRKTLENCLPWIRFHQMNPEEYFTRVRIPYKALLSTELDEEILHYFHIPNFRPSFNPPPKRHGLIDSTIIGSRHASLIYSTIIKSVDKSFKFKLLFRASSHGFQPNVFHSRCDFATRTIVVGKIAGSQDIIGGYNPVSWTQGTQMLFVTSCGPCDEQWPTVRYYRFTMDSFLFAFKDGEKDQYRISRVTTASHAILCTPGYGPSFGESDLIITDRRGCCMPRSYERLLTQTGVFAFEDYEVFEVIV</sequence>
<feature type="domain" description="BTB" evidence="1">
    <location>
        <begin position="23"/>
        <end position="96"/>
    </location>
</feature>
<dbReference type="CDD" id="cd18186">
    <property type="entry name" value="BTB_POZ_ZBTB_KLHL-like"/>
    <property type="match status" value="1"/>
</dbReference>
<comment type="caution">
    <text evidence="3">The sequence shown here is derived from an EMBL/GenBank/DDBJ whole genome shotgun (WGS) entry which is preliminary data.</text>
</comment>
<accession>A0A9N9F5B9</accession>
<evidence type="ECO:0000313" key="4">
    <source>
        <dbReference type="Proteomes" id="UP000789739"/>
    </source>
</evidence>
<dbReference type="InterPro" id="IPR006571">
    <property type="entry name" value="TLDc_dom"/>
</dbReference>
<keyword evidence="4" id="KW-1185">Reference proteome</keyword>
<dbReference type="Pfam" id="PF07534">
    <property type="entry name" value="TLD"/>
    <property type="match status" value="1"/>
</dbReference>
<dbReference type="SMART" id="SM00875">
    <property type="entry name" value="BACK"/>
    <property type="match status" value="1"/>
</dbReference>
<organism evidence="3 4">
    <name type="scientific">Paraglomus brasilianum</name>
    <dbReference type="NCBI Taxonomy" id="144538"/>
    <lineage>
        <taxon>Eukaryota</taxon>
        <taxon>Fungi</taxon>
        <taxon>Fungi incertae sedis</taxon>
        <taxon>Mucoromycota</taxon>
        <taxon>Glomeromycotina</taxon>
        <taxon>Glomeromycetes</taxon>
        <taxon>Paraglomerales</taxon>
        <taxon>Paraglomeraceae</taxon>
        <taxon>Paraglomus</taxon>
    </lineage>
</organism>
<dbReference type="OrthoDB" id="408604at2759"/>
<dbReference type="InterPro" id="IPR011705">
    <property type="entry name" value="BACK"/>
</dbReference>
<dbReference type="InterPro" id="IPR051481">
    <property type="entry name" value="BTB-POZ/Galectin-3-binding"/>
</dbReference>
<protein>
    <submittedName>
        <fullName evidence="3">3544_t:CDS:1</fullName>
    </submittedName>
</protein>
<proteinExistence type="predicted"/>
<dbReference type="SUPFAM" id="SSF54695">
    <property type="entry name" value="POZ domain"/>
    <property type="match status" value="1"/>
</dbReference>
<dbReference type="PROSITE" id="PS50097">
    <property type="entry name" value="BTB"/>
    <property type="match status" value="1"/>
</dbReference>
<evidence type="ECO:0000259" key="1">
    <source>
        <dbReference type="PROSITE" id="PS50097"/>
    </source>
</evidence>
<feature type="domain" description="TLDc" evidence="2">
    <location>
        <begin position="296"/>
        <end position="473"/>
    </location>
</feature>
<dbReference type="PANTHER" id="PTHR24410">
    <property type="entry name" value="HL07962P-RELATED"/>
    <property type="match status" value="1"/>
</dbReference>
<dbReference type="InterPro" id="IPR011333">
    <property type="entry name" value="SKP1/BTB/POZ_sf"/>
</dbReference>